<gene>
    <name evidence="1" type="ORF">DUNSADRAFT_4248</name>
</gene>
<protein>
    <recommendedName>
        <fullName evidence="3">Encoded protein</fullName>
    </recommendedName>
</protein>
<evidence type="ECO:0000313" key="2">
    <source>
        <dbReference type="Proteomes" id="UP000815325"/>
    </source>
</evidence>
<dbReference type="EMBL" id="MU069613">
    <property type="protein sequence ID" value="KAF5837501.1"/>
    <property type="molecule type" value="Genomic_DNA"/>
</dbReference>
<organism evidence="1 2">
    <name type="scientific">Dunaliella salina</name>
    <name type="common">Green alga</name>
    <name type="synonym">Protococcus salinus</name>
    <dbReference type="NCBI Taxonomy" id="3046"/>
    <lineage>
        <taxon>Eukaryota</taxon>
        <taxon>Viridiplantae</taxon>
        <taxon>Chlorophyta</taxon>
        <taxon>core chlorophytes</taxon>
        <taxon>Chlorophyceae</taxon>
        <taxon>CS clade</taxon>
        <taxon>Chlamydomonadales</taxon>
        <taxon>Dunaliellaceae</taxon>
        <taxon>Dunaliella</taxon>
    </lineage>
</organism>
<proteinExistence type="predicted"/>
<name>A0ABQ7GSB1_DUNSA</name>
<comment type="caution">
    <text evidence="1">The sequence shown here is derived from an EMBL/GenBank/DDBJ whole genome shotgun (WGS) entry which is preliminary data.</text>
</comment>
<evidence type="ECO:0000313" key="1">
    <source>
        <dbReference type="EMBL" id="KAF5837501.1"/>
    </source>
</evidence>
<evidence type="ECO:0008006" key="3">
    <source>
        <dbReference type="Google" id="ProtNLM"/>
    </source>
</evidence>
<sequence>MGMACSRHLCHEEGQAGQILTRSAATPFLFSFLPQYAGQILPSFAVTSRCAQQSPARSRGLGLEQTPLLRRRTGQILPSVAVTSSSAVTAAQQGYGLQQTPLLRGMTGWPKPSFLCSHLPCCTQQSLLRSRGMACSRHLCCKERQAGQSLPSFAVTSRAALSSH</sequence>
<reference evidence="1" key="1">
    <citation type="submission" date="2017-08" db="EMBL/GenBank/DDBJ databases">
        <authorList>
            <person name="Polle J.E."/>
            <person name="Barry K."/>
            <person name="Cushman J."/>
            <person name="Schmutz J."/>
            <person name="Tran D."/>
            <person name="Hathwaick L.T."/>
            <person name="Yim W.C."/>
            <person name="Jenkins J."/>
            <person name="Mckie-Krisberg Z.M."/>
            <person name="Prochnik S."/>
            <person name="Lindquist E."/>
            <person name="Dockter R.B."/>
            <person name="Adam C."/>
            <person name="Molina H."/>
            <person name="Bunkerborg J."/>
            <person name="Jin E."/>
            <person name="Buchheim M."/>
            <person name="Magnuson J."/>
        </authorList>
    </citation>
    <scope>NUCLEOTIDE SEQUENCE</scope>
    <source>
        <strain evidence="1">CCAP 19/18</strain>
    </source>
</reference>
<accession>A0ABQ7GSB1</accession>
<dbReference type="Proteomes" id="UP000815325">
    <property type="component" value="Unassembled WGS sequence"/>
</dbReference>
<keyword evidence="2" id="KW-1185">Reference proteome</keyword>